<comment type="caution">
    <text evidence="2">The sequence shown here is derived from an EMBL/GenBank/DDBJ whole genome shotgun (WGS) entry which is preliminary data.</text>
</comment>
<name>A0A2P5DCZ6_PARAD</name>
<dbReference type="AlphaFoldDB" id="A0A2P5DCZ6"/>
<keyword evidence="3" id="KW-1185">Reference proteome</keyword>
<dbReference type="EMBL" id="JXTB01000046">
    <property type="protein sequence ID" value="PON71168.1"/>
    <property type="molecule type" value="Genomic_DNA"/>
</dbReference>
<proteinExistence type="predicted"/>
<sequence length="120" mass="13107">MVIGIVEGDEKTEMGQNGINGFFRRSGGRRQLLMTGGGAWQLGESTPVSGRPGRWLGGGPAAFDGGAAERDPREEREREFRGEREKKRGDWPFHSSLIPCNNDDDVLCCTSHCVSKRAVG</sequence>
<protein>
    <submittedName>
        <fullName evidence="2">Uncharacterized protein</fullName>
    </submittedName>
</protein>
<accession>A0A2P5DCZ6</accession>
<feature type="compositionally biased region" description="Basic and acidic residues" evidence="1">
    <location>
        <begin position="67"/>
        <end position="91"/>
    </location>
</feature>
<feature type="region of interest" description="Disordered" evidence="1">
    <location>
        <begin position="39"/>
        <end position="95"/>
    </location>
</feature>
<organism evidence="2 3">
    <name type="scientific">Parasponia andersonii</name>
    <name type="common">Sponia andersonii</name>
    <dbReference type="NCBI Taxonomy" id="3476"/>
    <lineage>
        <taxon>Eukaryota</taxon>
        <taxon>Viridiplantae</taxon>
        <taxon>Streptophyta</taxon>
        <taxon>Embryophyta</taxon>
        <taxon>Tracheophyta</taxon>
        <taxon>Spermatophyta</taxon>
        <taxon>Magnoliopsida</taxon>
        <taxon>eudicotyledons</taxon>
        <taxon>Gunneridae</taxon>
        <taxon>Pentapetalae</taxon>
        <taxon>rosids</taxon>
        <taxon>fabids</taxon>
        <taxon>Rosales</taxon>
        <taxon>Cannabaceae</taxon>
        <taxon>Parasponia</taxon>
    </lineage>
</organism>
<evidence type="ECO:0000313" key="3">
    <source>
        <dbReference type="Proteomes" id="UP000237105"/>
    </source>
</evidence>
<evidence type="ECO:0000313" key="2">
    <source>
        <dbReference type="EMBL" id="PON71168.1"/>
    </source>
</evidence>
<gene>
    <name evidence="2" type="ORF">PanWU01x14_076070</name>
</gene>
<reference evidence="3" key="1">
    <citation type="submission" date="2016-06" db="EMBL/GenBank/DDBJ databases">
        <title>Parallel loss of symbiosis genes in relatives of nitrogen-fixing non-legume Parasponia.</title>
        <authorList>
            <person name="Van Velzen R."/>
            <person name="Holmer R."/>
            <person name="Bu F."/>
            <person name="Rutten L."/>
            <person name="Van Zeijl A."/>
            <person name="Liu W."/>
            <person name="Santuari L."/>
            <person name="Cao Q."/>
            <person name="Sharma T."/>
            <person name="Shen D."/>
            <person name="Roswanjaya Y."/>
            <person name="Wardhani T."/>
            <person name="Kalhor M.S."/>
            <person name="Jansen J."/>
            <person name="Van den Hoogen J."/>
            <person name="Gungor B."/>
            <person name="Hartog M."/>
            <person name="Hontelez J."/>
            <person name="Verver J."/>
            <person name="Yang W.-C."/>
            <person name="Schijlen E."/>
            <person name="Repin R."/>
            <person name="Schilthuizen M."/>
            <person name="Schranz E."/>
            <person name="Heidstra R."/>
            <person name="Miyata K."/>
            <person name="Fedorova E."/>
            <person name="Kohlen W."/>
            <person name="Bisseling T."/>
            <person name="Smit S."/>
            <person name="Geurts R."/>
        </authorList>
    </citation>
    <scope>NUCLEOTIDE SEQUENCE [LARGE SCALE GENOMIC DNA]</scope>
    <source>
        <strain evidence="3">cv. WU1-14</strain>
    </source>
</reference>
<evidence type="ECO:0000256" key="1">
    <source>
        <dbReference type="SAM" id="MobiDB-lite"/>
    </source>
</evidence>
<dbReference type="Proteomes" id="UP000237105">
    <property type="component" value="Unassembled WGS sequence"/>
</dbReference>